<dbReference type="PANTHER" id="PTHR21419:SF30">
    <property type="entry name" value="IG-LIKE DOMAIN-CONTAINING PROTEIN"/>
    <property type="match status" value="1"/>
</dbReference>
<accession>A0AAQ4DI03</accession>
<dbReference type="EMBL" id="JARKHS020030475">
    <property type="protein sequence ID" value="KAK8762093.1"/>
    <property type="molecule type" value="Genomic_DNA"/>
</dbReference>
<dbReference type="InterPro" id="IPR045232">
    <property type="entry name" value="FAM234"/>
</dbReference>
<protein>
    <recommendedName>
        <fullName evidence="5">FAM234A/B beta-propeller domain-containing protein</fullName>
    </recommendedName>
</protein>
<dbReference type="InterPro" id="IPR055409">
    <property type="entry name" value="Beta-prop_FAM234A_B"/>
</dbReference>
<keyword evidence="3" id="KW-1133">Transmembrane helix</keyword>
<evidence type="ECO:0000313" key="6">
    <source>
        <dbReference type="EMBL" id="KAK8762093.1"/>
    </source>
</evidence>
<proteinExistence type="predicted"/>
<evidence type="ECO:0000256" key="2">
    <source>
        <dbReference type="ARBA" id="ARBA00022692"/>
    </source>
</evidence>
<gene>
    <name evidence="6" type="ORF">V5799_026641</name>
</gene>
<evidence type="ECO:0000256" key="3">
    <source>
        <dbReference type="ARBA" id="ARBA00022989"/>
    </source>
</evidence>
<comment type="subcellular location">
    <subcellularLocation>
        <location evidence="1">Membrane</location>
        <topology evidence="1">Single-pass membrane protein</topology>
    </subcellularLocation>
</comment>
<dbReference type="AlphaFoldDB" id="A0AAQ4DI03"/>
<dbReference type="PANTHER" id="PTHR21419">
    <property type="match status" value="1"/>
</dbReference>
<evidence type="ECO:0000256" key="4">
    <source>
        <dbReference type="ARBA" id="ARBA00023136"/>
    </source>
</evidence>
<evidence type="ECO:0000256" key="1">
    <source>
        <dbReference type="ARBA" id="ARBA00004167"/>
    </source>
</evidence>
<dbReference type="Gene3D" id="2.130.10.10">
    <property type="entry name" value="YVTN repeat-like/Quinoprotein amine dehydrogenase"/>
    <property type="match status" value="1"/>
</dbReference>
<keyword evidence="4" id="KW-0472">Membrane</keyword>
<dbReference type="Proteomes" id="UP001321473">
    <property type="component" value="Unassembled WGS sequence"/>
</dbReference>
<organism evidence="6 7">
    <name type="scientific">Amblyomma americanum</name>
    <name type="common">Lone star tick</name>
    <dbReference type="NCBI Taxonomy" id="6943"/>
    <lineage>
        <taxon>Eukaryota</taxon>
        <taxon>Metazoa</taxon>
        <taxon>Ecdysozoa</taxon>
        <taxon>Arthropoda</taxon>
        <taxon>Chelicerata</taxon>
        <taxon>Arachnida</taxon>
        <taxon>Acari</taxon>
        <taxon>Parasitiformes</taxon>
        <taxon>Ixodida</taxon>
        <taxon>Ixodoidea</taxon>
        <taxon>Ixodidae</taxon>
        <taxon>Amblyomminae</taxon>
        <taxon>Amblyomma</taxon>
    </lineage>
</organism>
<keyword evidence="2" id="KW-0812">Transmembrane</keyword>
<feature type="domain" description="FAM234A/B beta-propeller" evidence="5">
    <location>
        <begin position="221"/>
        <end position="322"/>
    </location>
</feature>
<comment type="caution">
    <text evidence="6">The sequence shown here is derived from an EMBL/GenBank/DDBJ whole genome shotgun (WGS) entry which is preliminary data.</text>
</comment>
<reference evidence="6 7" key="1">
    <citation type="journal article" date="2023" name="Arcadia Sci">
        <title>De novo assembly of a long-read Amblyomma americanum tick genome.</title>
        <authorList>
            <person name="Chou S."/>
            <person name="Poskanzer K.E."/>
            <person name="Rollins M."/>
            <person name="Thuy-Boun P.S."/>
        </authorList>
    </citation>
    <scope>NUCLEOTIDE SEQUENCE [LARGE SCALE GENOMIC DNA]</scope>
    <source>
        <strain evidence="6">F_SG_1</strain>
        <tissue evidence="6">Salivary glands</tissue>
    </source>
</reference>
<keyword evidence="7" id="KW-1185">Reference proteome</keyword>
<dbReference type="Pfam" id="PF23727">
    <property type="entry name" value="Beta-prop_FAM234A_B"/>
    <property type="match status" value="1"/>
</dbReference>
<dbReference type="GO" id="GO:0016020">
    <property type="term" value="C:membrane"/>
    <property type="evidence" value="ECO:0007669"/>
    <property type="project" value="UniProtKB-SubCell"/>
</dbReference>
<sequence length="712" mass="77484">MVPSTQLCFCHRQCCREKIVRSISLLAFALLQHSNRRSDQGVRAMKFNGALKQYVPLPQSQSDDELMRLDERRAQRRSNTVAAASVAASANGRSGGAHECSVGAVNVCAARLETKLVDGGCPDWSGDTGPLGPMSVWRKLCLALSLAGSALFVLGLGWLLPCRYGSLQPLESVPSVLEQWTHLYQGLVLTSNVEASFEGDGERECTVHLGFRQYAEHGGTASSVGVAAVNGMTGTVVWRRELYATVTHQQCLPDVCFVLGDGSNSLLAALNKSTGAVLWYAHDHGQSRSSQLAGGSLQSISDFLIVPDCNEDGLPDLVVSLQVERPDVAEPFAPPAVDRALALVSQDDGRLLRAPLTLPQCQSIPRILGSLEHGHNVSHNVDIFVHCLTGASKGLLLKVMLGQLSSANKTEGATAEVIWSKGKAAGGDGLRLVVLQEDEEPSVILAWGQGKLLKLAGSMYRHEWSTDLKLDSPIRSFVAGHFTAFSMYELFVVSDHGTRATLFQLLSASTGHVSWQMQYEGSAARVAHLVPAISRYVDGVLIKATSRLEASHQDIDLWVKKLQEPKYAHYLDTFHGIHDYDPQRHQLVLNTQEEQYFIVDFTNKTVDILARLTVQQLCFGGKCSPDIFSRKENVAMQVLQHRPGSYYLSLATSSANRRSNASVPQDTVVRVALLSHQHPSSAVQQQHLAGRAPEPAEAAAGLLLQHRQCCQP</sequence>
<evidence type="ECO:0000313" key="7">
    <source>
        <dbReference type="Proteomes" id="UP001321473"/>
    </source>
</evidence>
<evidence type="ECO:0000259" key="5">
    <source>
        <dbReference type="Pfam" id="PF23727"/>
    </source>
</evidence>
<dbReference type="InterPro" id="IPR015943">
    <property type="entry name" value="WD40/YVTN_repeat-like_dom_sf"/>
</dbReference>
<name>A0AAQ4DI03_AMBAM</name>